<dbReference type="EMBL" id="ACVC01000010">
    <property type="protein sequence ID" value="EFO65708.1"/>
    <property type="molecule type" value="Genomic_DNA"/>
</dbReference>
<proteinExistence type="predicted"/>
<reference evidence="1 2" key="1">
    <citation type="journal article" date="2010" name="BMC Genomics">
        <title>Genome analysis and comparative genomics of a Giardia intestinalis assemblage E isolate.</title>
        <authorList>
            <person name="Jerlstrom-Hultqvist J."/>
            <person name="Franzen O."/>
            <person name="Ankarklev J."/>
            <person name="Xu F."/>
            <person name="Nohynkova E."/>
            <person name="Andersson J.O."/>
            <person name="Svard S.G."/>
            <person name="Andersson B."/>
        </authorList>
    </citation>
    <scope>NUCLEOTIDE SEQUENCE [LARGE SCALE GENOMIC DNA]</scope>
    <source>
        <strain evidence="1 2">P15</strain>
    </source>
</reference>
<dbReference type="VEuPathDB" id="GiardiaDB:GLP15_3147"/>
<name>E1EVS3_GIAIA</name>
<dbReference type="OrthoDB" id="10343225at2759"/>
<comment type="caution">
    <text evidence="1">The sequence shown here is derived from an EMBL/GenBank/DDBJ whole genome shotgun (WGS) entry which is preliminary data.</text>
</comment>
<evidence type="ECO:0000313" key="1">
    <source>
        <dbReference type="EMBL" id="EFO65708.1"/>
    </source>
</evidence>
<dbReference type="AlphaFoldDB" id="E1EVS3"/>
<dbReference type="Proteomes" id="UP000008974">
    <property type="component" value="Unassembled WGS sequence"/>
</dbReference>
<accession>E1EVS3</accession>
<dbReference type="OMA" id="RTHTPFR"/>
<gene>
    <name evidence="1" type="ORF">GLP15_3147</name>
</gene>
<sequence length="816" mass="90004">MYIELTKRHDLCSPSDKSVWLTLEVSQPLSRVGYTHAPYVILSTAFSTHTLHSDDCKVILDKVKTFEEQQALYFCQGRLATEVSSSGVILSDIGMLKHAVLSPSTKLVGSADTGAYSLADAVLPISSQSPVDGSASAGYFRSEESSEILSPFSNKASVLEQQLAVIHAVYEDLYLAITAGPPAHPTSDSNVFYCLSCEDSWRAYRLDCFRYWQGTAPCIDSGAAKTLDNYRVLLETDTELCSYRPARILSDKPVQSSKKYLKHYTSAQVNPLPLCSLMKRPTLIDKRWALQQQVILYIPGMEKRFALSTGQIYFSVKLYYPQLNLYIIRIETARILTCGQFIAVLVLVEDMNLSLRDYLNYLSESIVFTHAPPASTLPLTSVYHCLFTFSLDGAFIGIQPLLLGGLGRYHRPDDADAFTIRTLGISTKPQTKPTSKVATAPFCTTFPVYTGPLVASLYTRILSDVASLAASVSSSIYICLRNLHLVLHLDVLTGEKMLMGFAQSLVHPYSTRFVTSSNASLPTFMDIKFQPILLPASASSLVGELLSDYTDTEVVDILQKDHAIDTKQAASIATYALEESDEIRTPGYCTDTSEGEIDNKKKGSLTNFQTNLSVRLSLLLSDDGKQLLGPRLFKPNRLSVTHYSKEYGVSLIFDDTIMYFPHYPVAISRFHLKDIYLIAVVGQGRNKNYWGVTFTECTFGGSCSLVRQMVVDLGVPYICESYPVLNVTTSQAPPSSTGKISTASISCTGDSLIFTVPTKSLIPGNSGQMVPATRLVEIGFYMELRQVAEIAGVHRTHTPFRIVNHQIRPVEGCLGT</sequence>
<evidence type="ECO:0000313" key="2">
    <source>
        <dbReference type="Proteomes" id="UP000008974"/>
    </source>
</evidence>
<organism evidence="1 2">
    <name type="scientific">Giardia intestinalis (strain P15)</name>
    <name type="common">Giardia lamblia</name>
    <dbReference type="NCBI Taxonomy" id="658858"/>
    <lineage>
        <taxon>Eukaryota</taxon>
        <taxon>Metamonada</taxon>
        <taxon>Diplomonadida</taxon>
        <taxon>Hexamitidae</taxon>
        <taxon>Giardiinae</taxon>
        <taxon>Giardia</taxon>
    </lineage>
</organism>
<protein>
    <submittedName>
        <fullName evidence="1">Uncharacterized protein</fullName>
    </submittedName>
</protein>